<protein>
    <submittedName>
        <fullName evidence="2">Uncharacterized protein</fullName>
    </submittedName>
</protein>
<accession>A0A4Y4D0J6</accession>
<proteinExistence type="predicted"/>
<gene>
    <name evidence="2" type="ORF">KVA01_02610</name>
</gene>
<dbReference type="InterPro" id="IPR036689">
    <property type="entry name" value="ESAT-6-like_sf"/>
</dbReference>
<dbReference type="RefSeq" id="WP_068469198.1">
    <property type="nucleotide sequence ID" value="NZ_BJNW01000002.1"/>
</dbReference>
<dbReference type="Gene3D" id="1.10.287.1060">
    <property type="entry name" value="ESAT-6-like"/>
    <property type="match status" value="1"/>
</dbReference>
<name>A0A4Y4D0J6_KOCVA</name>
<feature type="coiled-coil region" evidence="1">
    <location>
        <begin position="23"/>
        <end position="50"/>
    </location>
</feature>
<evidence type="ECO:0000313" key="2">
    <source>
        <dbReference type="EMBL" id="GEC98106.1"/>
    </source>
</evidence>
<dbReference type="SUPFAM" id="SSF140453">
    <property type="entry name" value="EsxAB dimer-like"/>
    <property type="match status" value="1"/>
</dbReference>
<comment type="caution">
    <text evidence="2">The sequence shown here is derived from an EMBL/GenBank/DDBJ whole genome shotgun (WGS) entry which is preliminary data.</text>
</comment>
<dbReference type="STRING" id="1272.GCA_900014985_01426"/>
<evidence type="ECO:0000313" key="3">
    <source>
        <dbReference type="Proteomes" id="UP000315730"/>
    </source>
</evidence>
<keyword evidence="3" id="KW-1185">Reference proteome</keyword>
<keyword evidence="1" id="KW-0175">Coiled coil</keyword>
<organism evidence="2 3">
    <name type="scientific">Kocuria varians</name>
    <name type="common">Micrococcus varians</name>
    <dbReference type="NCBI Taxonomy" id="1272"/>
    <lineage>
        <taxon>Bacteria</taxon>
        <taxon>Bacillati</taxon>
        <taxon>Actinomycetota</taxon>
        <taxon>Actinomycetes</taxon>
        <taxon>Micrococcales</taxon>
        <taxon>Micrococcaceae</taxon>
        <taxon>Kocuria</taxon>
    </lineage>
</organism>
<dbReference type="OrthoDB" id="4883507at2"/>
<dbReference type="Proteomes" id="UP000315730">
    <property type="component" value="Unassembled WGS sequence"/>
</dbReference>
<reference evidence="2 3" key="1">
    <citation type="submission" date="2019-06" db="EMBL/GenBank/DDBJ databases">
        <title>Whole genome shotgun sequence of Kocuria varians NBRC 15358.</title>
        <authorList>
            <person name="Hosoyama A."/>
            <person name="Uohara A."/>
            <person name="Ohji S."/>
            <person name="Ichikawa N."/>
        </authorList>
    </citation>
    <scope>NUCLEOTIDE SEQUENCE [LARGE SCALE GENOMIC DNA]</scope>
    <source>
        <strain evidence="2 3">NBRC 15358</strain>
    </source>
</reference>
<evidence type="ECO:0000256" key="1">
    <source>
        <dbReference type="SAM" id="Coils"/>
    </source>
</evidence>
<dbReference type="EMBL" id="BJNW01000002">
    <property type="protein sequence ID" value="GEC98106.1"/>
    <property type="molecule type" value="Genomic_DNA"/>
</dbReference>
<sequence>MIPTASAAAPVTMPLGTAPWALASQVEERLHGLAARYDAAAQQLEDLASRLAVVARQEGWTGPGSRAFEARAQRHGTDTRQGAETLRQAAELVRLAAAGLGERIRAVEALAELGGGLAGALASALGTAALGAAAPGAAARGATAPGLAVAPAAAGGVVGNGTEAAA</sequence>
<dbReference type="AlphaFoldDB" id="A0A4Y4D0J6"/>